<dbReference type="EMBL" id="CAJPWZ010002590">
    <property type="protein sequence ID" value="CAG2241575.1"/>
    <property type="molecule type" value="Genomic_DNA"/>
</dbReference>
<keyword evidence="2" id="KW-0012">Acyltransferase</keyword>
<dbReference type="GO" id="GO:0017025">
    <property type="term" value="F:TBP-class protein binding"/>
    <property type="evidence" value="ECO:0007669"/>
    <property type="project" value="InterPro"/>
</dbReference>
<dbReference type="AlphaFoldDB" id="A0A8S3U5J9"/>
<dbReference type="PANTHER" id="PTHR13900">
    <property type="entry name" value="TRANSCRIPTION INITIATION FACTOR TFIID"/>
    <property type="match status" value="1"/>
</dbReference>
<gene>
    <name evidence="2" type="ORF">MEDL_53784</name>
</gene>
<organism evidence="2 3">
    <name type="scientific">Mytilus edulis</name>
    <name type="common">Blue mussel</name>
    <dbReference type="NCBI Taxonomy" id="6550"/>
    <lineage>
        <taxon>Eukaryota</taxon>
        <taxon>Metazoa</taxon>
        <taxon>Spiralia</taxon>
        <taxon>Lophotrochozoa</taxon>
        <taxon>Mollusca</taxon>
        <taxon>Bivalvia</taxon>
        <taxon>Autobranchia</taxon>
        <taxon>Pteriomorphia</taxon>
        <taxon>Mytilida</taxon>
        <taxon>Mytiloidea</taxon>
        <taxon>Mytilidae</taxon>
        <taxon>Mytilinae</taxon>
        <taxon>Mytilus</taxon>
    </lineage>
</organism>
<protein>
    <submittedName>
        <fullName evidence="2">TAF1</fullName>
        <ecNumber evidence="2">2.3.1.48</ecNumber>
        <ecNumber evidence="2">2.7.11.1</ecNumber>
    </submittedName>
</protein>
<dbReference type="GO" id="GO:0004674">
    <property type="term" value="F:protein serine/threonine kinase activity"/>
    <property type="evidence" value="ECO:0007669"/>
    <property type="project" value="UniProtKB-EC"/>
</dbReference>
<feature type="compositionally biased region" description="Acidic residues" evidence="1">
    <location>
        <begin position="60"/>
        <end position="74"/>
    </location>
</feature>
<evidence type="ECO:0000313" key="3">
    <source>
        <dbReference type="Proteomes" id="UP000683360"/>
    </source>
</evidence>
<feature type="region of interest" description="Disordered" evidence="1">
    <location>
        <begin position="57"/>
        <end position="134"/>
    </location>
</feature>
<evidence type="ECO:0000256" key="1">
    <source>
        <dbReference type="SAM" id="MobiDB-lite"/>
    </source>
</evidence>
<dbReference type="EC" id="2.7.11.1" evidence="2"/>
<feature type="compositionally biased region" description="Polar residues" evidence="1">
    <location>
        <begin position="82"/>
        <end position="93"/>
    </location>
</feature>
<dbReference type="EC" id="2.3.1.48" evidence="2"/>
<dbReference type="GO" id="GO:0005669">
    <property type="term" value="C:transcription factor TFIID complex"/>
    <property type="evidence" value="ECO:0007669"/>
    <property type="project" value="InterPro"/>
</dbReference>
<feature type="compositionally biased region" description="Basic and acidic residues" evidence="1">
    <location>
        <begin position="94"/>
        <end position="126"/>
    </location>
</feature>
<name>A0A8S3U5J9_MYTED</name>
<dbReference type="PANTHER" id="PTHR13900:SF0">
    <property type="entry name" value="TRANSCRIPTION INITIATION FACTOR TFIID SUBUNIT 1"/>
    <property type="match status" value="1"/>
</dbReference>
<feature type="region of interest" description="Disordered" evidence="1">
    <location>
        <begin position="1"/>
        <end position="23"/>
    </location>
</feature>
<dbReference type="GO" id="GO:0004402">
    <property type="term" value="F:histone acetyltransferase activity"/>
    <property type="evidence" value="ECO:0007669"/>
    <property type="project" value="InterPro"/>
</dbReference>
<dbReference type="GO" id="GO:0016251">
    <property type="term" value="F:RNA polymerase II general transcription initiation factor activity"/>
    <property type="evidence" value="ECO:0007669"/>
    <property type="project" value="InterPro"/>
</dbReference>
<sequence length="187" mass="21318">MLSEMSTEQAKAGQDTKGGMGKFARGNRFSVAEHQERYKEECQRIFDVQNRVLASTEVLSTDEDSSSADESDFEEMGKNLESMLSNKKTSSQLSHEREEQERKELHKMLCGGDDPKDKGKKRKDDSDSTPSIGGKKLKITRTFKTEDGKVFIRTEWVTKPVIIDTYCKIREKKDPNFIKQVAAMDDH</sequence>
<keyword evidence="3" id="KW-1185">Reference proteome</keyword>
<keyword evidence="2" id="KW-0808">Transferase</keyword>
<dbReference type="OrthoDB" id="5752at2759"/>
<dbReference type="Proteomes" id="UP000683360">
    <property type="component" value="Unassembled WGS sequence"/>
</dbReference>
<comment type="caution">
    <text evidence="2">The sequence shown here is derived from an EMBL/GenBank/DDBJ whole genome shotgun (WGS) entry which is preliminary data.</text>
</comment>
<dbReference type="InterPro" id="IPR040240">
    <property type="entry name" value="TAF1"/>
</dbReference>
<accession>A0A8S3U5J9</accession>
<reference evidence="2" key="1">
    <citation type="submission" date="2021-03" db="EMBL/GenBank/DDBJ databases">
        <authorList>
            <person name="Bekaert M."/>
        </authorList>
    </citation>
    <scope>NUCLEOTIDE SEQUENCE</scope>
</reference>
<dbReference type="GO" id="GO:0051123">
    <property type="term" value="P:RNA polymerase II preinitiation complex assembly"/>
    <property type="evidence" value="ECO:0007669"/>
    <property type="project" value="TreeGrafter"/>
</dbReference>
<proteinExistence type="predicted"/>
<evidence type="ECO:0000313" key="2">
    <source>
        <dbReference type="EMBL" id="CAG2241575.1"/>
    </source>
</evidence>